<dbReference type="EMBL" id="JADEWZ010000005">
    <property type="protein sequence ID" value="MBE9115269.1"/>
    <property type="molecule type" value="Genomic_DNA"/>
</dbReference>
<gene>
    <name evidence="1" type="ORF">IQ249_05075</name>
</gene>
<evidence type="ECO:0000313" key="2">
    <source>
        <dbReference type="Proteomes" id="UP000654482"/>
    </source>
</evidence>
<organism evidence="1 2">
    <name type="scientific">Lusitaniella coriacea LEGE 07157</name>
    <dbReference type="NCBI Taxonomy" id="945747"/>
    <lineage>
        <taxon>Bacteria</taxon>
        <taxon>Bacillati</taxon>
        <taxon>Cyanobacteriota</taxon>
        <taxon>Cyanophyceae</taxon>
        <taxon>Spirulinales</taxon>
        <taxon>Lusitaniellaceae</taxon>
        <taxon>Lusitaniella</taxon>
    </lineage>
</organism>
<keyword evidence="2" id="KW-1185">Reference proteome</keyword>
<proteinExistence type="predicted"/>
<name>A0A8J7DNW2_9CYAN</name>
<dbReference type="Proteomes" id="UP000654482">
    <property type="component" value="Unassembled WGS sequence"/>
</dbReference>
<sequence>MTSESVTLPSTPSTLLQTAAAKLSQLPLEQQQQVLDFIEFLAQKSQLRPSLWDKIDAIVEQIPEQAWDVLPTDGSEQHDHYLYGAPKQQK</sequence>
<accession>A0A8J7DNW2</accession>
<reference evidence="1" key="1">
    <citation type="submission" date="2020-10" db="EMBL/GenBank/DDBJ databases">
        <authorList>
            <person name="Castelo-Branco R."/>
            <person name="Eusebio N."/>
            <person name="Adriana R."/>
            <person name="Vieira A."/>
            <person name="Brugerolle De Fraissinette N."/>
            <person name="Rezende De Castro R."/>
            <person name="Schneider M.P."/>
            <person name="Vasconcelos V."/>
            <person name="Leao P.N."/>
        </authorList>
    </citation>
    <scope>NUCLEOTIDE SEQUENCE</scope>
    <source>
        <strain evidence="1">LEGE 07157</strain>
    </source>
</reference>
<comment type="caution">
    <text evidence="1">The sequence shown here is derived from an EMBL/GenBank/DDBJ whole genome shotgun (WGS) entry which is preliminary data.</text>
</comment>
<dbReference type="RefSeq" id="WP_194028349.1">
    <property type="nucleotide sequence ID" value="NZ_JADEWZ010000005.1"/>
</dbReference>
<evidence type="ECO:0000313" key="1">
    <source>
        <dbReference type="EMBL" id="MBE9115269.1"/>
    </source>
</evidence>
<protein>
    <recommendedName>
        <fullName evidence="3">DUF2281 domain-containing protein</fullName>
    </recommendedName>
</protein>
<evidence type="ECO:0008006" key="3">
    <source>
        <dbReference type="Google" id="ProtNLM"/>
    </source>
</evidence>
<dbReference type="AlphaFoldDB" id="A0A8J7DNW2"/>